<dbReference type="PANTHER" id="PTHR23259:SF70">
    <property type="entry name" value="ACCESSORY GLAND PROTEIN ACP62F-RELATED"/>
    <property type="match status" value="1"/>
</dbReference>
<feature type="domain" description="EGF-like" evidence="3">
    <location>
        <begin position="774"/>
        <end position="821"/>
    </location>
</feature>
<feature type="domain" description="EGF-like" evidence="3">
    <location>
        <begin position="892"/>
        <end position="928"/>
    </location>
</feature>
<evidence type="ECO:0000256" key="1">
    <source>
        <dbReference type="ARBA" id="ARBA00022690"/>
    </source>
</evidence>
<accession>A0A1B0GMI5</accession>
<dbReference type="InterPro" id="IPR051368">
    <property type="entry name" value="SerProtInhib-TIL_Domain"/>
</dbReference>
<feature type="domain" description="EGF-like" evidence="3">
    <location>
        <begin position="733"/>
        <end position="768"/>
    </location>
</feature>
<organism evidence="4 5">
    <name type="scientific">Phlebotomus papatasi</name>
    <name type="common">Sandfly</name>
    <dbReference type="NCBI Taxonomy" id="29031"/>
    <lineage>
        <taxon>Eukaryota</taxon>
        <taxon>Metazoa</taxon>
        <taxon>Ecdysozoa</taxon>
        <taxon>Arthropoda</taxon>
        <taxon>Hexapoda</taxon>
        <taxon>Insecta</taxon>
        <taxon>Pterygota</taxon>
        <taxon>Neoptera</taxon>
        <taxon>Endopterygota</taxon>
        <taxon>Diptera</taxon>
        <taxon>Nematocera</taxon>
        <taxon>Psychodoidea</taxon>
        <taxon>Psychodidae</taxon>
        <taxon>Phlebotomus</taxon>
        <taxon>Phlebotomus</taxon>
    </lineage>
</organism>
<dbReference type="VEuPathDB" id="VectorBase:PPAI002369"/>
<dbReference type="Pfam" id="PF01826">
    <property type="entry name" value="TIL"/>
    <property type="match status" value="9"/>
</dbReference>
<evidence type="ECO:0000259" key="3">
    <source>
        <dbReference type="SMART" id="SM00181"/>
    </source>
</evidence>
<dbReference type="Proteomes" id="UP000092462">
    <property type="component" value="Unassembled WGS sequence"/>
</dbReference>
<dbReference type="PANTHER" id="PTHR23259">
    <property type="entry name" value="RIDDLE"/>
    <property type="match status" value="1"/>
</dbReference>
<feature type="domain" description="EGF-like" evidence="3">
    <location>
        <begin position="525"/>
        <end position="556"/>
    </location>
</feature>
<dbReference type="EnsemblMetazoa" id="PPAI002369-RA">
    <property type="protein sequence ID" value="PPAI002369-PA"/>
    <property type="gene ID" value="PPAI002369"/>
</dbReference>
<evidence type="ECO:0000256" key="2">
    <source>
        <dbReference type="ARBA" id="ARBA00023157"/>
    </source>
</evidence>
<dbReference type="GO" id="GO:0030414">
    <property type="term" value="F:peptidase inhibitor activity"/>
    <property type="evidence" value="ECO:0007669"/>
    <property type="project" value="UniProtKB-KW"/>
</dbReference>
<reference evidence="4" key="1">
    <citation type="submission" date="2022-08" db="UniProtKB">
        <authorList>
            <consortium name="EnsemblMetazoa"/>
        </authorList>
    </citation>
    <scope>IDENTIFICATION</scope>
    <source>
        <strain evidence="4">Israel</strain>
    </source>
</reference>
<feature type="domain" description="EGF-like" evidence="3">
    <location>
        <begin position="1059"/>
        <end position="1089"/>
    </location>
</feature>
<name>A0A1B0GMI5_PHLPP</name>
<evidence type="ECO:0000313" key="5">
    <source>
        <dbReference type="Proteomes" id="UP000092462"/>
    </source>
</evidence>
<feature type="domain" description="EGF-like" evidence="3">
    <location>
        <begin position="684"/>
        <end position="715"/>
    </location>
</feature>
<dbReference type="InterPro" id="IPR036084">
    <property type="entry name" value="Ser_inhib-like_sf"/>
</dbReference>
<keyword evidence="2" id="KW-1015">Disulfide bond</keyword>
<proteinExistence type="predicted"/>
<dbReference type="SMART" id="SM00181">
    <property type="entry name" value="EGF"/>
    <property type="match status" value="7"/>
</dbReference>
<dbReference type="InterPro" id="IPR002919">
    <property type="entry name" value="TIL_dom"/>
</dbReference>
<dbReference type="Gene3D" id="2.10.25.10">
    <property type="entry name" value="Laminin"/>
    <property type="match status" value="14"/>
</dbReference>
<protein>
    <recommendedName>
        <fullName evidence="3">EGF-like domain-containing protein</fullName>
    </recommendedName>
</protein>
<dbReference type="EMBL" id="AJVK01011483">
    <property type="status" value="NOT_ANNOTATED_CDS"/>
    <property type="molecule type" value="Genomic_DNA"/>
</dbReference>
<dbReference type="CDD" id="cd19941">
    <property type="entry name" value="TIL"/>
    <property type="match status" value="8"/>
</dbReference>
<keyword evidence="1" id="KW-0646">Protease inhibitor</keyword>
<dbReference type="AlphaFoldDB" id="A0A1B0GMI5"/>
<dbReference type="VEuPathDB" id="VectorBase:PPAPM1_001482"/>
<feature type="domain" description="EGF-like" evidence="3">
    <location>
        <begin position="951"/>
        <end position="981"/>
    </location>
</feature>
<sequence length="1098" mass="121565">MALKRNIILLLCTVWFISNALGDTGELDQASEDPQITLSEPVTILTEDNNATALRHRTVKCGTHEEYLNCGPSCEIDCTSIGKSCNKNACRSGCFCRPGYVRESPGGKCVSQKKCSRPSCPKHEEFLFCGEAPLCQVTCENYGRGCNKPAYGQCPQGCYCKSGYARHPGTNQCVHVKSCPSIEYVPQKVTQPPPIKTTAKPEDPPETCGRNEEFIHCGPSCQVECSTLGQDCPKSSKCTSGCYCKAGYARDGSGGHCIPQKNCPDPYCPRNEVWLGCGQAPACQETCDGVDPNCDARKYPSSDCPSGCYCKNGYTRHPKTGECIRRRDCPTEPKCGDNEQYRDCGYRCKESCNSDDKSCYYEKCESGCFCADGYARINGQCVPNERCIPQCGENEQYRDCGYRCKETCNYDGKSCFYEKCEPGCFCADGYARINGQCVPTDRCIPQCPTNEEFSSCGKRCSEDCSASDKYCRKEPCVEGCFCISGYKRVGGVCVPLAYCPPENKPQKCPKPNEVYTTCGKYCNEDCTKSSDDCRNEQCQEGCFCARGFKRVQGRCVPEEDCECPSNEEYKCGTDCDEDCGTHTYQCFKKKCRNRCHCIGNYKRINGVCQPPSKCQCPPNEEYVYGNQCSEQCGTSPEECSSQKIYYGCFCQKNFKRIGGVCVPDSKCQCSENESYMYGSRCKEQCSNGELDCSQAECFKGCFCNEGYVRLNGKCVEGSNCGCAENEEYINSNECREDCSKSWEDCRAEPSSFGCFCARGYKRINGKCVQDSNCPCPKNEEYGISNDCLESCEGNPEVCDGISNENRCICKPGYKRILGNCVKDVFCPCGKLEEYKYGDRCRENCDDDYDSCPDGGTIQGCFCKDGYVRVNGTCQTFDNCECGKYEEYTYSNDCLETCDGNADNCKDIPVEAKCHCASGYRRDNRGNCVSDTQCPCVDPNAEFKQGRGCDDECIAPSDCSEQECYKACYCKDGYKRIDGLCQPESDCTCSGKYEEYQVSNNCLDTCDGNPDTCSGVPTESGCYCASGYRRNSKGKCMPDSECPCSDFNAEYRPGKTCEDECTPSEDCESKECYKGCFCKDGFKLINGLCQPETSCTCSG</sequence>
<keyword evidence="5" id="KW-1185">Reference proteome</keyword>
<evidence type="ECO:0000313" key="4">
    <source>
        <dbReference type="EnsemblMetazoa" id="PPAI002369-PA"/>
    </source>
</evidence>
<dbReference type="InterPro" id="IPR000742">
    <property type="entry name" value="EGF"/>
</dbReference>
<dbReference type="SUPFAM" id="SSF57567">
    <property type="entry name" value="Serine protease inhibitors"/>
    <property type="match status" value="13"/>
</dbReference>